<evidence type="ECO:0000259" key="5">
    <source>
        <dbReference type="PROSITE" id="PS51416"/>
    </source>
</evidence>
<dbReference type="PROSITE" id="PS51416">
    <property type="entry name" value="MIB_HERC2"/>
    <property type="match status" value="1"/>
</dbReference>
<dbReference type="InterPro" id="IPR000408">
    <property type="entry name" value="Reg_chr_condens"/>
</dbReference>
<feature type="domain" description="Cytochrome b5 heme-binding" evidence="4">
    <location>
        <begin position="1015"/>
        <end position="1091"/>
    </location>
</feature>
<sequence>MDSKVNPNKNTPYLKGKMQVHFQRRCDFKWLKMDLQAIFSPHGLVPEEKPLATLARVGCTIAMSFAFASLRRAWRSGEDSDLCRELLLETLKALRALPEASLFDTGSISSVWLDTVQRASVFFTICCFGKKYILILLSIVIFHLIWRIPRVVLRFLLRISKHLFAILLELAIQHATLHNILDVILLLLKLWKSQLSVVDNRVAEFGTCAPLIPVLKRFRTILNYKPKPIELNISSGIQSALSPTEMFLHFMAIPEDESLLVDMQQVAVYILSILDHYSLTHAPIQEQLNASQASEVFSLGELFLNSSEPNSKLTKCNVLPELQVSHIHFSQTCLLILTKLGKVYTVKIPATCEVPVLVSGFEGKEVIDIATNLGARHYLALTRDGDVYSWGIGDGGRLGHGDHKSSPVPLLIEDLRGKSVQRIACGPAMSAAITVSGELYTWGRGRASDWGMNNCKVSKNFDIKNKVLKLNMILKINITSLSGTNDDCLRPTLVSFFKGVNIVDISFSRDSLTLAVSDIGIVFAWGEEECRKVNRNGSDDIKIPKIIEKLSDIHIKRVYSGVDICIALAQNGDVYTWGKGDNIRLGHSSDEYSRFPKLVESLSSKKVVDIAVGNCHCVAVTEEGDVYGWGLNDNGQLGDFTSSEPSVIASFRGKNDNILNNIAIVWSFDFIGTASETLMWCSDEPSSVKLKLLYIIDVKPITFQLLDELLKFIFDGPDGGLVIPSNLEKECIAVACLNLLKLQLSAAISNKIENCSIGGADLLHSLKQQVIDLAVTPGIAFSSQNSNGNSGCAFMIDLLVHSLMADGGLESALSTAVKIELDEIEYAVLDQGVTLEDKSFSIITDEFINLTQIQDDTDFQDLLGKSCDIPLFVFIKTAFKISEAFVSEFYSARNIDLDNDKEKASFVCKTLSLASTLGSTGTHLFVAAASILENDLTGVLLPELLVCLVQLEIMYPSLIHESQLIPVLSQLLDHLDKFNQLAPGIDKEDTADLLWHGNTSSNLSLTSMVHSNEDCPIILKSDVENHNKDSGQWTIIHGKVYDLQEFKQRASCGAANLEQYVGKDATKAFDSANHSKEAKRLLQTCFVGNYCDPDVEFLQPVDFSNYTSLMTDCERTLAYLLGLATRNEVIGPVLKSCENSYAQWLSSSAMRGGLQVCQPPNPFEEEKGEVRSASAAVSPVSGATPTEINLIPVHLNFPADHPVEEVGRLLIAVLMKHLGLGEMCIYLAENVNSLMPSVVEHVLRISQQAKYCLIKARQDINSSYKEVCSPVFRQVSILFYEIRPAKSSEVEVFSKLRFYSVAPKWKHAIHKLIKNRRLSKVSKGKADSSSEKKEKTGDMHIISQETLLSSSLCITNFQEMEMLANDIVAFALDSEVDVEGLRKALYCQKIKNIDNQIRLKEQKYDKKDTTLYWVLVTRDKIISSVKYSLLTGWLGLIELGSNKIKQLPHCLDNINVIPPFDRIMIEIKCTSFMTWAIKELRSSVLQIETQNRKLTVTAQEKSGAKQKTSVYVKEADIRNTEHAFELFPLTRFPLIYIGLLFGDYRALETGLTISSGACALMQTILRILGPKPDIEQDHTSHVYTVLEENFKKHKVQVPLTGPELAAVMKIGTRVVKGADWKWGDQDGPPPGEGTVIGELGDDGWIRVQWETGSPILIAWEKKGNMT</sequence>
<dbReference type="InterPro" id="IPR009091">
    <property type="entry name" value="RCC1/BLIP-II"/>
</dbReference>
<dbReference type="PANTHER" id="PTHR22870">
    <property type="entry name" value="REGULATOR OF CHROMOSOME CONDENSATION"/>
    <property type="match status" value="1"/>
</dbReference>
<dbReference type="Proteomes" id="UP001054945">
    <property type="component" value="Unassembled WGS sequence"/>
</dbReference>
<dbReference type="SUPFAM" id="SSF159034">
    <property type="entry name" value="Mib/herc2 domain-like"/>
    <property type="match status" value="1"/>
</dbReference>
<evidence type="ECO:0000313" key="6">
    <source>
        <dbReference type="EMBL" id="GIY42325.1"/>
    </source>
</evidence>
<feature type="repeat" description="RCC1" evidence="2">
    <location>
        <begin position="572"/>
        <end position="623"/>
    </location>
</feature>
<dbReference type="Gene3D" id="2.30.30.40">
    <property type="entry name" value="SH3 Domains"/>
    <property type="match status" value="1"/>
</dbReference>
<dbReference type="InterPro" id="IPR051210">
    <property type="entry name" value="Ub_ligase/GEF_domain"/>
</dbReference>
<protein>
    <submittedName>
        <fullName evidence="6">E3 ubiquitin-protein ligase HERC2</fullName>
    </submittedName>
</protein>
<keyword evidence="3" id="KW-0812">Transmembrane</keyword>
<dbReference type="Pfam" id="PF00173">
    <property type="entry name" value="Cyt-b5"/>
    <property type="match status" value="1"/>
</dbReference>
<dbReference type="GO" id="GO:0016567">
    <property type="term" value="P:protein ubiquitination"/>
    <property type="evidence" value="ECO:0007669"/>
    <property type="project" value="InterPro"/>
</dbReference>
<reference evidence="6 7" key="1">
    <citation type="submission" date="2021-06" db="EMBL/GenBank/DDBJ databases">
        <title>Caerostris extrusa draft genome.</title>
        <authorList>
            <person name="Kono N."/>
            <person name="Arakawa K."/>
        </authorList>
    </citation>
    <scope>NUCLEOTIDE SEQUENCE [LARGE SCALE GENOMIC DNA]</scope>
</reference>
<dbReference type="InterPro" id="IPR058923">
    <property type="entry name" value="RCC1-like_dom"/>
</dbReference>
<dbReference type="Pfam" id="PF06701">
    <property type="entry name" value="MIB_HERC2"/>
    <property type="match status" value="1"/>
</dbReference>
<feature type="repeat" description="RCC1" evidence="2">
    <location>
        <begin position="520"/>
        <end position="571"/>
    </location>
</feature>
<evidence type="ECO:0000256" key="2">
    <source>
        <dbReference type="PROSITE-ProRule" id="PRU00235"/>
    </source>
</evidence>
<proteinExistence type="predicted"/>
<evidence type="ECO:0000313" key="7">
    <source>
        <dbReference type="Proteomes" id="UP001054945"/>
    </source>
</evidence>
<dbReference type="Gene3D" id="2.130.10.30">
    <property type="entry name" value="Regulator of chromosome condensation 1/beta-lactamase-inhibitor protein II"/>
    <property type="match status" value="1"/>
</dbReference>
<dbReference type="EMBL" id="BPLR01010835">
    <property type="protein sequence ID" value="GIY42325.1"/>
    <property type="molecule type" value="Genomic_DNA"/>
</dbReference>
<feature type="repeat" description="RCC1" evidence="2">
    <location>
        <begin position="385"/>
        <end position="436"/>
    </location>
</feature>
<keyword evidence="3" id="KW-1133">Transmembrane helix</keyword>
<dbReference type="SMART" id="SM01117">
    <property type="entry name" value="Cyt-b5"/>
    <property type="match status" value="1"/>
</dbReference>
<dbReference type="PRINTS" id="PR00633">
    <property type="entry name" value="RCCNDNSATION"/>
</dbReference>
<dbReference type="SUPFAM" id="SSF55856">
    <property type="entry name" value="Cytochrome b5-like heme/steroid binding domain"/>
    <property type="match status" value="1"/>
</dbReference>
<dbReference type="InterPro" id="IPR001199">
    <property type="entry name" value="Cyt_B5-like_heme/steroid-bd"/>
</dbReference>
<dbReference type="InterPro" id="IPR036400">
    <property type="entry name" value="Cyt_B5-like_heme/steroid_sf"/>
</dbReference>
<dbReference type="Pfam" id="PF25390">
    <property type="entry name" value="WD40_RLD"/>
    <property type="match status" value="1"/>
</dbReference>
<feature type="repeat" description="RCC1" evidence="2">
    <location>
        <begin position="624"/>
        <end position="675"/>
    </location>
</feature>
<dbReference type="GO" id="GO:0046872">
    <property type="term" value="F:metal ion binding"/>
    <property type="evidence" value="ECO:0007669"/>
    <property type="project" value="InterPro"/>
</dbReference>
<dbReference type="SUPFAM" id="SSF50985">
    <property type="entry name" value="RCC1/BLIP-II"/>
    <property type="match status" value="1"/>
</dbReference>
<evidence type="ECO:0000259" key="4">
    <source>
        <dbReference type="PROSITE" id="PS50255"/>
    </source>
</evidence>
<name>A0AAV4T8A0_CAEEX</name>
<dbReference type="PANTHER" id="PTHR22870:SF408">
    <property type="entry name" value="OS09G0560450 PROTEIN"/>
    <property type="match status" value="1"/>
</dbReference>
<dbReference type="PROSITE" id="PS50012">
    <property type="entry name" value="RCC1_3"/>
    <property type="match status" value="4"/>
</dbReference>
<dbReference type="GO" id="GO:0004842">
    <property type="term" value="F:ubiquitin-protein transferase activity"/>
    <property type="evidence" value="ECO:0007669"/>
    <property type="project" value="InterPro"/>
</dbReference>
<keyword evidence="1" id="KW-0677">Repeat</keyword>
<dbReference type="InterPro" id="IPR037252">
    <property type="entry name" value="Mib_Herc2_sf"/>
</dbReference>
<evidence type="ECO:0000256" key="3">
    <source>
        <dbReference type="SAM" id="Phobius"/>
    </source>
</evidence>
<keyword evidence="7" id="KW-1185">Reference proteome</keyword>
<accession>A0AAV4T8A0</accession>
<feature type="domain" description="MIB/HERC2" evidence="5">
    <location>
        <begin position="1600"/>
        <end position="1666"/>
    </location>
</feature>
<comment type="caution">
    <text evidence="6">The sequence shown here is derived from an EMBL/GenBank/DDBJ whole genome shotgun (WGS) entry which is preliminary data.</text>
</comment>
<feature type="transmembrane region" description="Helical" evidence="3">
    <location>
        <begin position="132"/>
        <end position="153"/>
    </location>
</feature>
<dbReference type="InterPro" id="IPR010606">
    <property type="entry name" value="Mib_Herc2"/>
</dbReference>
<dbReference type="Gene3D" id="3.10.120.10">
    <property type="entry name" value="Cytochrome b5-like heme/steroid binding domain"/>
    <property type="match status" value="1"/>
</dbReference>
<gene>
    <name evidence="6" type="primary">HERC2</name>
    <name evidence="6" type="ORF">CEXT_386971</name>
</gene>
<evidence type="ECO:0000256" key="1">
    <source>
        <dbReference type="ARBA" id="ARBA00022737"/>
    </source>
</evidence>
<organism evidence="6 7">
    <name type="scientific">Caerostris extrusa</name>
    <name type="common">Bark spider</name>
    <name type="synonym">Caerostris bankana</name>
    <dbReference type="NCBI Taxonomy" id="172846"/>
    <lineage>
        <taxon>Eukaryota</taxon>
        <taxon>Metazoa</taxon>
        <taxon>Ecdysozoa</taxon>
        <taxon>Arthropoda</taxon>
        <taxon>Chelicerata</taxon>
        <taxon>Arachnida</taxon>
        <taxon>Araneae</taxon>
        <taxon>Araneomorphae</taxon>
        <taxon>Entelegynae</taxon>
        <taxon>Araneoidea</taxon>
        <taxon>Araneidae</taxon>
        <taxon>Caerostris</taxon>
    </lineage>
</organism>
<keyword evidence="3" id="KW-0472">Membrane</keyword>
<dbReference type="PROSITE" id="PS50255">
    <property type="entry name" value="CYTOCHROME_B5_2"/>
    <property type="match status" value="1"/>
</dbReference>